<feature type="binding site" evidence="8">
    <location>
        <position position="293"/>
    </location>
    <ligand>
        <name>Mn(2+)</name>
        <dbReference type="ChEBI" id="CHEBI:29035"/>
        <label>2</label>
    </ligand>
</feature>
<dbReference type="EC" id="3.4.11.1" evidence="8"/>
<dbReference type="EMBL" id="PTJD01000001">
    <property type="protein sequence ID" value="PPK98803.1"/>
    <property type="molecule type" value="Genomic_DNA"/>
</dbReference>
<feature type="active site" evidence="8">
    <location>
        <position position="379"/>
    </location>
</feature>
<feature type="compositionally biased region" description="Low complexity" evidence="9">
    <location>
        <begin position="557"/>
        <end position="573"/>
    </location>
</feature>
<comment type="function">
    <text evidence="7 8">Presumably involved in the processing and regular turnover of intracellular proteins. Catalyzes the removal of unsubstituted N-terminal amino acids from various peptides.</text>
</comment>
<comment type="catalytic activity">
    <reaction evidence="2 8">
        <text>Release of an N-terminal amino acid, preferentially leucine, but not glutamic or aspartic acids.</text>
        <dbReference type="EC" id="3.4.11.10"/>
    </reaction>
</comment>
<dbReference type="GO" id="GO:0030145">
    <property type="term" value="F:manganese ion binding"/>
    <property type="evidence" value="ECO:0007669"/>
    <property type="project" value="UniProtKB-UniRule"/>
</dbReference>
<comment type="caution">
    <text evidence="11">The sequence shown here is derived from an EMBL/GenBank/DDBJ whole genome shotgun (WGS) entry which is preliminary data.</text>
</comment>
<dbReference type="AlphaFoldDB" id="A0A2S6IWU4"/>
<evidence type="ECO:0000256" key="7">
    <source>
        <dbReference type="ARBA" id="ARBA00049972"/>
    </source>
</evidence>
<feature type="binding site" evidence="8">
    <location>
        <position position="377"/>
    </location>
    <ligand>
        <name>Mn(2+)</name>
        <dbReference type="ChEBI" id="CHEBI:29035"/>
        <label>1</label>
    </ligand>
</feature>
<feature type="active site" evidence="8">
    <location>
        <position position="305"/>
    </location>
</feature>
<dbReference type="PANTHER" id="PTHR11963:SF20">
    <property type="entry name" value="PEPTIDASE B"/>
    <property type="match status" value="1"/>
</dbReference>
<comment type="similarity">
    <text evidence="3 8">Belongs to the peptidase M17 family.</text>
</comment>
<dbReference type="GO" id="GO:0005737">
    <property type="term" value="C:cytoplasm"/>
    <property type="evidence" value="ECO:0007669"/>
    <property type="project" value="UniProtKB-SubCell"/>
</dbReference>
<keyword evidence="5 8" id="KW-0645">Protease</keyword>
<feature type="compositionally biased region" description="Low complexity" evidence="9">
    <location>
        <begin position="532"/>
        <end position="549"/>
    </location>
</feature>
<evidence type="ECO:0000256" key="1">
    <source>
        <dbReference type="ARBA" id="ARBA00000135"/>
    </source>
</evidence>
<keyword evidence="8" id="KW-0963">Cytoplasm</keyword>
<dbReference type="InterPro" id="IPR043472">
    <property type="entry name" value="Macro_dom-like"/>
</dbReference>
<evidence type="ECO:0000256" key="4">
    <source>
        <dbReference type="ARBA" id="ARBA00022438"/>
    </source>
</evidence>
<comment type="cofactor">
    <cofactor evidence="8">
        <name>Mn(2+)</name>
        <dbReference type="ChEBI" id="CHEBI:29035"/>
    </cofactor>
    <text evidence="8">Binds 2 manganese ions per subunit.</text>
</comment>
<evidence type="ECO:0000256" key="9">
    <source>
        <dbReference type="SAM" id="MobiDB-lite"/>
    </source>
</evidence>
<dbReference type="RefSeq" id="WP_211290786.1">
    <property type="nucleotide sequence ID" value="NZ_PTJD01000001.1"/>
</dbReference>
<dbReference type="GO" id="GO:0006508">
    <property type="term" value="P:proteolysis"/>
    <property type="evidence" value="ECO:0007669"/>
    <property type="project" value="UniProtKB-KW"/>
</dbReference>
<feature type="compositionally biased region" description="Basic residues" evidence="9">
    <location>
        <begin position="579"/>
        <end position="589"/>
    </location>
</feature>
<feature type="binding site" evidence="8">
    <location>
        <position position="298"/>
    </location>
    <ligand>
        <name>Mn(2+)</name>
        <dbReference type="ChEBI" id="CHEBI:29035"/>
        <label>1</label>
    </ligand>
</feature>
<name>A0A2S6IWU4_9ACTN</name>
<gene>
    <name evidence="8" type="primary">pepA</name>
    <name evidence="11" type="ORF">CLV92_101504</name>
</gene>
<accession>A0A2S6IWU4</accession>
<protein>
    <recommendedName>
        <fullName evidence="8">Probable cytosol aminopeptidase</fullName>
        <ecNumber evidence="8">3.4.11.1</ecNumber>
    </recommendedName>
    <alternativeName>
        <fullName evidence="8">Leucine aminopeptidase</fullName>
        <shortName evidence="8">LAP</shortName>
        <ecNumber evidence="8">3.4.11.10</ecNumber>
    </alternativeName>
    <alternativeName>
        <fullName evidence="8">Leucyl aminopeptidase</fullName>
    </alternativeName>
</protein>
<evidence type="ECO:0000256" key="3">
    <source>
        <dbReference type="ARBA" id="ARBA00009528"/>
    </source>
</evidence>
<feature type="binding site" evidence="8">
    <location>
        <position position="298"/>
    </location>
    <ligand>
        <name>Mn(2+)</name>
        <dbReference type="ChEBI" id="CHEBI:29035"/>
        <label>2</label>
    </ligand>
</feature>
<evidence type="ECO:0000313" key="11">
    <source>
        <dbReference type="EMBL" id="PPK98803.1"/>
    </source>
</evidence>
<keyword evidence="8" id="KW-0464">Manganese</keyword>
<dbReference type="Gene3D" id="3.40.630.10">
    <property type="entry name" value="Zn peptidases"/>
    <property type="match status" value="1"/>
</dbReference>
<dbReference type="CDD" id="cd00433">
    <property type="entry name" value="Peptidase_M17"/>
    <property type="match status" value="1"/>
</dbReference>
<keyword evidence="6 8" id="KW-0378">Hydrolase</keyword>
<evidence type="ECO:0000256" key="6">
    <source>
        <dbReference type="ARBA" id="ARBA00022801"/>
    </source>
</evidence>
<dbReference type="Gene3D" id="3.40.220.10">
    <property type="entry name" value="Leucine Aminopeptidase, subunit E, domain 1"/>
    <property type="match status" value="1"/>
</dbReference>
<comment type="catalytic activity">
    <reaction evidence="1 8">
        <text>Release of an N-terminal amino acid, Xaa-|-Yaa-, in which Xaa is preferably Leu, but may be other amino acids including Pro although not Arg or Lys, and Yaa may be Pro. Amino acid amides and methyl esters are also readily hydrolyzed, but rates on arylamides are exceedingly low.</text>
        <dbReference type="EC" id="3.4.11.1"/>
    </reaction>
</comment>
<dbReference type="Pfam" id="PF02789">
    <property type="entry name" value="Peptidase_M17_N"/>
    <property type="match status" value="1"/>
</dbReference>
<dbReference type="InterPro" id="IPR011356">
    <property type="entry name" value="Leucine_aapep/pepB"/>
</dbReference>
<dbReference type="HAMAP" id="MF_00181">
    <property type="entry name" value="Cytosol_peptidase_M17"/>
    <property type="match status" value="1"/>
</dbReference>
<dbReference type="SUPFAM" id="SSF53187">
    <property type="entry name" value="Zn-dependent exopeptidases"/>
    <property type="match status" value="1"/>
</dbReference>
<dbReference type="InterPro" id="IPR000819">
    <property type="entry name" value="Peptidase_M17_C"/>
</dbReference>
<dbReference type="GO" id="GO:0070006">
    <property type="term" value="F:metalloaminopeptidase activity"/>
    <property type="evidence" value="ECO:0007669"/>
    <property type="project" value="InterPro"/>
</dbReference>
<sequence length="589" mass="59833">MSVAKAAPPLLRRWTPPAVEVLPGLPGADLSGVAVLAVPVAPAVPEAEEPNGADTAAEGAEAVVQPRPGAADAAVRYGLRFAEVCAAEKVTGSAGQVVRLPVQAPEGSPRALYAVGVGSSSPQELRRAAAALARAARPGDDVATTLADGTGPDGVRAVVEGFVLASYAPPRAGQRVEEEPPPARRLLLLGAVERAEVERALATAGATVLARDLAATPSNLKDPAWLAGQAREVALARGLEVEVLDVERLRAEGFGGLVAVGGGSDSPPCLVRVTHVPGNGAGGDAPHVVLVGKGITFDSGGLSLKPRESMVPMKTDMSGAAAVLGAVAACGALGVRARVTALLPLAENALGSSSYRPGDVVTHYGGRTSEVANTDAEGRMVMADALAYADAHLDPDVLVDVATLTGAASLGLGKRHGALFTADEELAAAFLAAADASGERLWRLPLVDDYAPLVDSAIADVRQVSADSDAGGGAIVAALFLRAFTGDRRWVHLDIAGPARADSAEHEVTRGATGFGARVLLAWLLALAGPPAPAPRASGRAARTTTGRQPARKPGVRRPAAEAAEETPQAAPEEPAPRRAARSRRRSGD</sequence>
<feature type="binding site" evidence="8">
    <location>
        <position position="375"/>
    </location>
    <ligand>
        <name>Mn(2+)</name>
        <dbReference type="ChEBI" id="CHEBI:29035"/>
        <label>1</label>
    </ligand>
</feature>
<feature type="domain" description="Cytosol aminopeptidase" evidence="10">
    <location>
        <begin position="373"/>
        <end position="380"/>
    </location>
</feature>
<dbReference type="Pfam" id="PF00883">
    <property type="entry name" value="Peptidase_M17"/>
    <property type="match status" value="1"/>
</dbReference>
<dbReference type="PROSITE" id="PS00631">
    <property type="entry name" value="CYTOSOL_AP"/>
    <property type="match status" value="1"/>
</dbReference>
<comment type="subcellular location">
    <subcellularLocation>
        <location evidence="8">Cytoplasm</location>
    </subcellularLocation>
</comment>
<dbReference type="PANTHER" id="PTHR11963">
    <property type="entry name" value="LEUCINE AMINOPEPTIDASE-RELATED"/>
    <property type="match status" value="1"/>
</dbReference>
<feature type="region of interest" description="Disordered" evidence="9">
    <location>
        <begin position="532"/>
        <end position="589"/>
    </location>
</feature>
<organism evidence="11 12">
    <name type="scientific">Kineococcus xinjiangensis</name>
    <dbReference type="NCBI Taxonomy" id="512762"/>
    <lineage>
        <taxon>Bacteria</taxon>
        <taxon>Bacillati</taxon>
        <taxon>Actinomycetota</taxon>
        <taxon>Actinomycetes</taxon>
        <taxon>Kineosporiales</taxon>
        <taxon>Kineosporiaceae</taxon>
        <taxon>Kineococcus</taxon>
    </lineage>
</organism>
<dbReference type="PRINTS" id="PR00481">
    <property type="entry name" value="LAMNOPPTDASE"/>
</dbReference>
<dbReference type="SUPFAM" id="SSF52949">
    <property type="entry name" value="Macro domain-like"/>
    <property type="match status" value="1"/>
</dbReference>
<evidence type="ECO:0000256" key="8">
    <source>
        <dbReference type="HAMAP-Rule" id="MF_00181"/>
    </source>
</evidence>
<dbReference type="EC" id="3.4.11.10" evidence="8"/>
<dbReference type="InterPro" id="IPR008283">
    <property type="entry name" value="Peptidase_M17_N"/>
</dbReference>
<feature type="binding site" evidence="8">
    <location>
        <position position="316"/>
    </location>
    <ligand>
        <name>Mn(2+)</name>
        <dbReference type="ChEBI" id="CHEBI:29035"/>
        <label>2</label>
    </ligand>
</feature>
<evidence type="ECO:0000313" key="12">
    <source>
        <dbReference type="Proteomes" id="UP000239485"/>
    </source>
</evidence>
<reference evidence="11 12" key="1">
    <citation type="submission" date="2018-02" db="EMBL/GenBank/DDBJ databases">
        <title>Genomic Encyclopedia of Archaeal and Bacterial Type Strains, Phase II (KMG-II): from individual species to whole genera.</title>
        <authorList>
            <person name="Goeker M."/>
        </authorList>
    </citation>
    <scope>NUCLEOTIDE SEQUENCE [LARGE SCALE GENOMIC DNA]</scope>
    <source>
        <strain evidence="11 12">DSM 22857</strain>
    </source>
</reference>
<keyword evidence="4 8" id="KW-0031">Aminopeptidase</keyword>
<dbReference type="InterPro" id="IPR023042">
    <property type="entry name" value="Peptidase_M17_leu_NH2_pept"/>
</dbReference>
<evidence type="ECO:0000259" key="10">
    <source>
        <dbReference type="PROSITE" id="PS00631"/>
    </source>
</evidence>
<feature type="binding site" evidence="8">
    <location>
        <position position="377"/>
    </location>
    <ligand>
        <name>Mn(2+)</name>
        <dbReference type="ChEBI" id="CHEBI:29035"/>
        <label>2</label>
    </ligand>
</feature>
<evidence type="ECO:0000256" key="2">
    <source>
        <dbReference type="ARBA" id="ARBA00000967"/>
    </source>
</evidence>
<proteinExistence type="inferred from homology"/>
<evidence type="ECO:0000256" key="5">
    <source>
        <dbReference type="ARBA" id="ARBA00022670"/>
    </source>
</evidence>
<keyword evidence="8" id="KW-0479">Metal-binding</keyword>
<keyword evidence="12" id="KW-1185">Reference proteome</keyword>
<dbReference type="Proteomes" id="UP000239485">
    <property type="component" value="Unassembled WGS sequence"/>
</dbReference>